<dbReference type="PATRIC" id="fig|1458461.3.peg.197"/>
<dbReference type="STRING" id="1458461.BN1012_Phect197"/>
<dbReference type="Proteomes" id="UP000032160">
    <property type="component" value="Chromosome I"/>
</dbReference>
<evidence type="ECO:0000313" key="2">
    <source>
        <dbReference type="EMBL" id="CDO58411.1"/>
    </source>
</evidence>
<feature type="region of interest" description="Disordered" evidence="1">
    <location>
        <begin position="231"/>
        <end position="252"/>
    </location>
</feature>
<gene>
    <name evidence="2" type="ORF">BN1012_Phect197</name>
</gene>
<dbReference type="KEGG" id="pect:BN1012_Phect197"/>
<dbReference type="EMBL" id="HG966617">
    <property type="protein sequence ID" value="CDO58411.1"/>
    <property type="molecule type" value="Genomic_DNA"/>
</dbReference>
<name>X5MLH7_9HYPH</name>
<dbReference type="AlphaFoldDB" id="X5MLH7"/>
<accession>X5MLH7</accession>
<dbReference type="SUPFAM" id="SSF63829">
    <property type="entry name" value="Calcium-dependent phosphotriesterase"/>
    <property type="match status" value="1"/>
</dbReference>
<feature type="compositionally biased region" description="Basic and acidic residues" evidence="1">
    <location>
        <begin position="686"/>
        <end position="695"/>
    </location>
</feature>
<dbReference type="HOGENOM" id="CLU_018570_0_0_5"/>
<evidence type="ECO:0000256" key="1">
    <source>
        <dbReference type="SAM" id="MobiDB-lite"/>
    </source>
</evidence>
<protein>
    <submittedName>
        <fullName evidence="2">Putative phosphatase</fullName>
    </submittedName>
</protein>
<dbReference type="InterPro" id="IPR006311">
    <property type="entry name" value="TAT_signal"/>
</dbReference>
<keyword evidence="3" id="KW-1185">Reference proteome</keyword>
<evidence type="ECO:0000313" key="3">
    <source>
        <dbReference type="Proteomes" id="UP000032160"/>
    </source>
</evidence>
<reference evidence="2 3" key="1">
    <citation type="journal article" date="2014" name="Front. Genet.">
        <title>Genome and metabolic network of "Candidatus Phaeomarinobacter ectocarpi" Ec32, a new candidate genus of Alphaproteobacteria frequently associated with brown algae.</title>
        <authorList>
            <person name="Dittami S.M."/>
            <person name="Barbeyron T."/>
            <person name="Boyen C."/>
            <person name="Cambefort J."/>
            <person name="Collet G."/>
            <person name="Delage L."/>
            <person name="Gobet A."/>
            <person name="Groisillier A."/>
            <person name="Leblanc C."/>
            <person name="Michel G."/>
            <person name="Scornet D."/>
            <person name="Siegel A."/>
            <person name="Tapia J.E."/>
            <person name="Tonon T."/>
        </authorList>
    </citation>
    <scope>NUCLEOTIDE SEQUENCE [LARGE SCALE GENOMIC DNA]</scope>
    <source>
        <strain evidence="2 3">Ec32</strain>
    </source>
</reference>
<dbReference type="Pfam" id="PF05787">
    <property type="entry name" value="PhoX"/>
    <property type="match status" value="1"/>
</dbReference>
<dbReference type="PANTHER" id="PTHR35399:SF2">
    <property type="entry name" value="DUF839 DOMAIN-CONTAINING PROTEIN"/>
    <property type="match status" value="1"/>
</dbReference>
<dbReference type="PROSITE" id="PS51318">
    <property type="entry name" value="TAT"/>
    <property type="match status" value="1"/>
</dbReference>
<feature type="region of interest" description="Disordered" evidence="1">
    <location>
        <begin position="672"/>
        <end position="695"/>
    </location>
</feature>
<proteinExistence type="predicted"/>
<dbReference type="InterPro" id="IPR008557">
    <property type="entry name" value="PhoX"/>
</dbReference>
<dbReference type="RefSeq" id="WP_043949367.1">
    <property type="nucleotide sequence ID" value="NZ_HG966617.1"/>
</dbReference>
<organism evidence="2 3">
    <name type="scientific">Candidatus Phaeomarinibacter ectocarpi</name>
    <dbReference type="NCBI Taxonomy" id="1458461"/>
    <lineage>
        <taxon>Bacteria</taxon>
        <taxon>Pseudomonadati</taxon>
        <taxon>Pseudomonadota</taxon>
        <taxon>Alphaproteobacteria</taxon>
        <taxon>Hyphomicrobiales</taxon>
        <taxon>Parvibaculaceae</taxon>
        <taxon>Candidatus Phaeomarinibacter</taxon>
    </lineage>
</organism>
<sequence length="695" mass="74292">MPISDPTDINCGIALEPTEDQRSSPANVATFGEVAAARMGRRAFLKGALGTTTYTALAVSPAALLAACGEEEAATPAAPTAPSAPTAAPGSLAQFTEISHGVSTDNVVSPGYSADILIRWGDPVLADAPAFVPGAADADAQEKQFGYNNDYVGFVPLNDDGTRGALCINHEFTSRDIMFPYDLRNTSPKELADTEMAAHGGSVVEIAQMADGGWRVVADSKLNRRITTRSTAMDVSGPAAGHPRMQTNADPTGTRVIGTLNNCAGGITPYGTYLMAEENFHFYFLGELDDAEREGATAGDLEAACAAGEASHPEARNYCRYGVAMGGGYDWGRHFDRFNINKEPNEANRFGWVVEVDPLDPTSTPVKRTALGRFKHEGAESITNKDGRLVIYMGDDQRFDYLYRFVTDGTVNTDDRTSNFGLLDSGVLSVAKFSDDGSLTWMPLIHGQGPLTADNGFDTQADVMIETRRAADLLGATPMDRPEDVEPNPVTGKVYVALTNNSRRGPSQMDAVHDRAPNYWGLIVEMTPPDGDHSADTFTWNILVKGGDPSVPVTGAQFSEATTSNGWFACPDNLAVDPAGRLWVTTDQGSGWPQISGTADGVWSVGTQGEDRATSAMFYRVPVGAEMCGPCFTPDGETLFVAVQHPGTDGALAFEGHARASDFEDPMTRWPDFQPDMPPRPSIVMIRKDDGGRIG</sequence>
<dbReference type="PANTHER" id="PTHR35399">
    <property type="entry name" value="SLR8030 PROTEIN"/>
    <property type="match status" value="1"/>
</dbReference>